<dbReference type="EMBL" id="JAGEMK010000002">
    <property type="protein sequence ID" value="MBO1751443.1"/>
    <property type="molecule type" value="Genomic_DNA"/>
</dbReference>
<reference evidence="2" key="1">
    <citation type="submission" date="2021-03" db="EMBL/GenBank/DDBJ databases">
        <title>Actinotalea soli sp. nov., isolated from soil.</title>
        <authorList>
            <person name="Ping W."/>
            <person name="Zhang J."/>
        </authorList>
    </citation>
    <scope>NUCLEOTIDE SEQUENCE</scope>
    <source>
        <strain evidence="2">BY-33</strain>
    </source>
</reference>
<comment type="caution">
    <text evidence="2">The sequence shown here is derived from an EMBL/GenBank/DDBJ whole genome shotgun (WGS) entry which is preliminary data.</text>
</comment>
<dbReference type="Gene3D" id="3.30.530.20">
    <property type="match status" value="1"/>
</dbReference>
<keyword evidence="3" id="KW-1185">Reference proteome</keyword>
<dbReference type="SUPFAM" id="SSF55961">
    <property type="entry name" value="Bet v1-like"/>
    <property type="match status" value="1"/>
</dbReference>
<dbReference type="RefSeq" id="WP_208055100.1">
    <property type="nucleotide sequence ID" value="NZ_JAGEMK010000002.1"/>
</dbReference>
<name>A0A939LPR6_9CELL</name>
<protein>
    <submittedName>
        <fullName evidence="2">SRPBCC family protein</fullName>
    </submittedName>
</protein>
<dbReference type="AlphaFoldDB" id="A0A939LPR6"/>
<organism evidence="2 3">
    <name type="scientific">Actinotalea soli</name>
    <dbReference type="NCBI Taxonomy" id="2819234"/>
    <lineage>
        <taxon>Bacteria</taxon>
        <taxon>Bacillati</taxon>
        <taxon>Actinomycetota</taxon>
        <taxon>Actinomycetes</taxon>
        <taxon>Micrococcales</taxon>
        <taxon>Cellulomonadaceae</taxon>
        <taxon>Actinotalea</taxon>
    </lineage>
</organism>
<dbReference type="InterPro" id="IPR019587">
    <property type="entry name" value="Polyketide_cyclase/dehydratase"/>
</dbReference>
<gene>
    <name evidence="2" type="ORF">J4G33_06460</name>
</gene>
<feature type="region of interest" description="Disordered" evidence="1">
    <location>
        <begin position="88"/>
        <end position="114"/>
    </location>
</feature>
<evidence type="ECO:0000313" key="2">
    <source>
        <dbReference type="EMBL" id="MBO1751443.1"/>
    </source>
</evidence>
<proteinExistence type="predicted"/>
<evidence type="ECO:0000313" key="3">
    <source>
        <dbReference type="Proteomes" id="UP000664209"/>
    </source>
</evidence>
<dbReference type="Pfam" id="PF10604">
    <property type="entry name" value="Polyketide_cyc2"/>
    <property type="match status" value="1"/>
</dbReference>
<accession>A0A939LPR6</accession>
<dbReference type="InterPro" id="IPR023393">
    <property type="entry name" value="START-like_dom_sf"/>
</dbReference>
<dbReference type="Proteomes" id="UP000664209">
    <property type="component" value="Unassembled WGS sequence"/>
</dbReference>
<feature type="compositionally biased region" description="Low complexity" evidence="1">
    <location>
        <begin position="91"/>
        <end position="106"/>
    </location>
</feature>
<sequence>MNPVTIRSSIDLAVPAATAWAYLSDYSHDLTWRAGLERMAQDPPGQVHDGARVEEVLTVLGRRVESLVEVSEVQAGRSFRWQVVGGATPQGSAPTAQGTAPTAQGSRTVTPTGEGSCRVDVVKELTLSGADRLLRPLIAVVVTRTERGDLRRLKQRLEQPARTAAQ</sequence>
<evidence type="ECO:0000256" key="1">
    <source>
        <dbReference type="SAM" id="MobiDB-lite"/>
    </source>
</evidence>